<dbReference type="RefSeq" id="WP_009957451.1">
    <property type="nucleotide sequence ID" value="NZ_AP024241.1"/>
</dbReference>
<keyword evidence="1" id="KW-0862">Zinc</keyword>
<gene>
    <name evidence="2" type="ORF">MINTM018_40180</name>
</gene>
<protein>
    <submittedName>
        <fullName evidence="2">Acetylglucosaminylphosphatidylinositol deacetylase</fullName>
    </submittedName>
</protein>
<reference evidence="2 3" key="1">
    <citation type="submission" date="2020-12" db="EMBL/GenBank/DDBJ databases">
        <title>Genome sequence of clinical Mycobacterium intracellulare strains.</title>
        <authorList>
            <person name="Tateishi Y."/>
            <person name="Matsumoto S."/>
            <person name="Fukushima Y."/>
            <person name="Nakajima C."/>
            <person name="Suzuki Y."/>
        </authorList>
    </citation>
    <scope>NUCLEOTIDE SEQUENCE [LARGE SCALE GENOMIC DNA]</scope>
    <source>
        <strain evidence="2 3">M018</strain>
    </source>
</reference>
<dbReference type="OMA" id="VWAWHWA"/>
<dbReference type="Proteomes" id="UP000595205">
    <property type="component" value="Chromosome"/>
</dbReference>
<dbReference type="InterPro" id="IPR003737">
    <property type="entry name" value="GlcNAc_PI_deacetylase-related"/>
</dbReference>
<evidence type="ECO:0000313" key="3">
    <source>
        <dbReference type="Proteomes" id="UP000595205"/>
    </source>
</evidence>
<sequence length="260" mass="27392">MKTVPAGNCAFAADPLTHGGTPVPLWLAAFAESPLPTLDLTECRRLIVVAPHPDDETLGLGAMATQLTALGVDVQVVSVSDGGAAQPDVSVTDRLRMATIRRYELGRAASLLNVPSPISLGFPAGELTDQEDTLADTLAEILEGGGPATWCAATWRGDGHPDHEAAGRAASAACARTGTTLLEYPVLMWHWARVADPAVPWDRAYSVPSPSWAMCRKRRAAQCYRSQLEPAGGESSPTLPGFVLARLLAVGAAMGELVFR</sequence>
<dbReference type="GO" id="GO:0016137">
    <property type="term" value="P:glycoside metabolic process"/>
    <property type="evidence" value="ECO:0007669"/>
    <property type="project" value="UniProtKB-ARBA"/>
</dbReference>
<dbReference type="SUPFAM" id="SSF102588">
    <property type="entry name" value="LmbE-like"/>
    <property type="match status" value="1"/>
</dbReference>
<organism evidence="2 3">
    <name type="scientific">Mycobacterium intracellulare</name>
    <dbReference type="NCBI Taxonomy" id="1767"/>
    <lineage>
        <taxon>Bacteria</taxon>
        <taxon>Bacillati</taxon>
        <taxon>Actinomycetota</taxon>
        <taxon>Actinomycetes</taxon>
        <taxon>Mycobacteriales</taxon>
        <taxon>Mycobacteriaceae</taxon>
        <taxon>Mycobacterium</taxon>
        <taxon>Mycobacterium avium complex (MAC)</taxon>
    </lineage>
</organism>
<dbReference type="PANTHER" id="PTHR12993:SF29">
    <property type="entry name" value="BLR3841 PROTEIN"/>
    <property type="match status" value="1"/>
</dbReference>
<dbReference type="InterPro" id="IPR024078">
    <property type="entry name" value="LmbE-like_dom_sf"/>
</dbReference>
<dbReference type="GeneID" id="77300599"/>
<dbReference type="AlphaFoldDB" id="A0A7R7MX79"/>
<proteinExistence type="predicted"/>
<dbReference type="Gene3D" id="3.40.50.10320">
    <property type="entry name" value="LmbE-like"/>
    <property type="match status" value="1"/>
</dbReference>
<evidence type="ECO:0000256" key="1">
    <source>
        <dbReference type="ARBA" id="ARBA00022833"/>
    </source>
</evidence>
<accession>A0A7R7MX79</accession>
<dbReference type="PANTHER" id="PTHR12993">
    <property type="entry name" value="N-ACETYLGLUCOSAMINYL-PHOSPHATIDYLINOSITOL DE-N-ACETYLASE-RELATED"/>
    <property type="match status" value="1"/>
</dbReference>
<dbReference type="GO" id="GO:0016811">
    <property type="term" value="F:hydrolase activity, acting on carbon-nitrogen (but not peptide) bonds, in linear amides"/>
    <property type="evidence" value="ECO:0007669"/>
    <property type="project" value="TreeGrafter"/>
</dbReference>
<name>A0A7R7MX79_MYCIT</name>
<evidence type="ECO:0000313" key="2">
    <source>
        <dbReference type="EMBL" id="BCP01249.1"/>
    </source>
</evidence>
<dbReference type="Pfam" id="PF02585">
    <property type="entry name" value="PIG-L"/>
    <property type="match status" value="1"/>
</dbReference>
<dbReference type="EMBL" id="AP024255">
    <property type="protein sequence ID" value="BCP01249.1"/>
    <property type="molecule type" value="Genomic_DNA"/>
</dbReference>